<keyword evidence="1" id="KW-1133">Transmembrane helix</keyword>
<evidence type="ECO:0000313" key="2">
    <source>
        <dbReference type="EMBL" id="RAW02761.1"/>
    </source>
</evidence>
<keyword evidence="1" id="KW-0812">Transmembrane</keyword>
<dbReference type="EMBL" id="QMFY01000001">
    <property type="protein sequence ID" value="RAW02761.1"/>
    <property type="molecule type" value="Genomic_DNA"/>
</dbReference>
<feature type="transmembrane region" description="Helical" evidence="1">
    <location>
        <begin position="217"/>
        <end position="235"/>
    </location>
</feature>
<sequence length="297" mass="34184">MSHNKYRTETDCLNCGAEVTGKFCSACGQENIEVHDSFFHLVGHFVADYFHYDSKFLRSMKLLFFRPGFLTKQYWDGRRVAYIHPLRLYFFIVVIGVLMGGIFFEHYKNDIKDRIIKTTVTDNDTTKVQIGEDSGASISWTRDIPDSTVTDVDALKAQKGGDAREQISIGLDRFIGHLKFILFGLLPLYALIFKILYIRRKSFYVDHLIYAMHLQSFAFLSELVFTLLAFLIPILDSPLKWSSYGLIMVYTTISLRYLYQQSWWKTILKSLIATVLILLGLGLVFVAYMVIALLNVS</sequence>
<dbReference type="InterPro" id="IPR022134">
    <property type="entry name" value="DUF3667"/>
</dbReference>
<evidence type="ECO:0008006" key="4">
    <source>
        <dbReference type="Google" id="ProtNLM"/>
    </source>
</evidence>
<evidence type="ECO:0000256" key="1">
    <source>
        <dbReference type="SAM" id="Phobius"/>
    </source>
</evidence>
<keyword evidence="3" id="KW-1185">Reference proteome</keyword>
<organism evidence="2 3">
    <name type="scientific">Pseudochryseolinea flava</name>
    <dbReference type="NCBI Taxonomy" id="2059302"/>
    <lineage>
        <taxon>Bacteria</taxon>
        <taxon>Pseudomonadati</taxon>
        <taxon>Bacteroidota</taxon>
        <taxon>Cytophagia</taxon>
        <taxon>Cytophagales</taxon>
        <taxon>Fulvivirgaceae</taxon>
        <taxon>Pseudochryseolinea</taxon>
    </lineage>
</organism>
<dbReference type="RefSeq" id="WP_112744977.1">
    <property type="nucleotide sequence ID" value="NZ_QMFY01000001.1"/>
</dbReference>
<accession>A0A364Y6S7</accession>
<dbReference type="AlphaFoldDB" id="A0A364Y6S7"/>
<dbReference type="Proteomes" id="UP000251889">
    <property type="component" value="Unassembled WGS sequence"/>
</dbReference>
<feature type="transmembrane region" description="Helical" evidence="1">
    <location>
        <begin position="180"/>
        <end position="197"/>
    </location>
</feature>
<keyword evidence="1" id="KW-0472">Membrane</keyword>
<dbReference type="Pfam" id="PF12412">
    <property type="entry name" value="DUF3667"/>
    <property type="match status" value="1"/>
</dbReference>
<name>A0A364Y6S7_9BACT</name>
<feature type="transmembrane region" description="Helical" evidence="1">
    <location>
        <begin position="86"/>
        <end position="104"/>
    </location>
</feature>
<proteinExistence type="predicted"/>
<gene>
    <name evidence="2" type="ORF">DQQ10_01235</name>
</gene>
<dbReference type="OrthoDB" id="7446256at2"/>
<feature type="transmembrane region" description="Helical" evidence="1">
    <location>
        <begin position="241"/>
        <end position="259"/>
    </location>
</feature>
<protein>
    <recommendedName>
        <fullName evidence="4">DUF3667 domain-containing protein</fullName>
    </recommendedName>
</protein>
<comment type="caution">
    <text evidence="2">The sequence shown here is derived from an EMBL/GenBank/DDBJ whole genome shotgun (WGS) entry which is preliminary data.</text>
</comment>
<feature type="transmembrane region" description="Helical" evidence="1">
    <location>
        <begin position="271"/>
        <end position="294"/>
    </location>
</feature>
<reference evidence="2 3" key="1">
    <citation type="submission" date="2018-06" db="EMBL/GenBank/DDBJ databases">
        <title>Chryseolinea flavus sp. nov., a member of the phylum Bacteroidetes isolated from soil.</title>
        <authorList>
            <person name="Li Y."/>
            <person name="Wang J."/>
        </authorList>
    </citation>
    <scope>NUCLEOTIDE SEQUENCE [LARGE SCALE GENOMIC DNA]</scope>
    <source>
        <strain evidence="2 3">SDU1-6</strain>
    </source>
</reference>
<evidence type="ECO:0000313" key="3">
    <source>
        <dbReference type="Proteomes" id="UP000251889"/>
    </source>
</evidence>